<dbReference type="RefSeq" id="WP_170204286.1">
    <property type="nucleotide sequence ID" value="NZ_CP051685.1"/>
</dbReference>
<evidence type="ECO:0000259" key="8">
    <source>
        <dbReference type="PROSITE" id="PS50109"/>
    </source>
</evidence>
<feature type="modified residue" description="4-aspartylphosphate" evidence="5">
    <location>
        <position position="1314"/>
    </location>
</feature>
<feature type="domain" description="PAC" evidence="11">
    <location>
        <begin position="823"/>
        <end position="873"/>
    </location>
</feature>
<evidence type="ECO:0000256" key="1">
    <source>
        <dbReference type="ARBA" id="ARBA00000085"/>
    </source>
</evidence>
<dbReference type="Gene3D" id="3.30.565.10">
    <property type="entry name" value="Histidine kinase-like ATPase, C-terminal domain"/>
    <property type="match status" value="1"/>
</dbReference>
<dbReference type="GO" id="GO:0000155">
    <property type="term" value="F:phosphorelay sensor kinase activity"/>
    <property type="evidence" value="ECO:0007669"/>
    <property type="project" value="InterPro"/>
</dbReference>
<dbReference type="PANTHER" id="PTHR24422:SF27">
    <property type="entry name" value="PROTEIN-GLUTAMATE O-METHYLTRANSFERASE"/>
    <property type="match status" value="1"/>
</dbReference>
<dbReference type="PROSITE" id="PS50109">
    <property type="entry name" value="HIS_KIN"/>
    <property type="match status" value="1"/>
</dbReference>
<dbReference type="InterPro" id="IPR003661">
    <property type="entry name" value="HisK_dim/P_dom"/>
</dbReference>
<feature type="domain" description="CheR-type methyltransferase" evidence="13">
    <location>
        <begin position="232"/>
        <end position="491"/>
    </location>
</feature>
<dbReference type="InterPro" id="IPR000780">
    <property type="entry name" value="CheR_MeTrfase"/>
</dbReference>
<dbReference type="InterPro" id="IPR000673">
    <property type="entry name" value="Sig_transdc_resp-reg_Me-estase"/>
</dbReference>
<dbReference type="GO" id="GO:0006935">
    <property type="term" value="P:chemotaxis"/>
    <property type="evidence" value="ECO:0007669"/>
    <property type="project" value="UniProtKB-UniRule"/>
</dbReference>
<dbReference type="SUPFAM" id="SSF53335">
    <property type="entry name" value="S-adenosyl-L-methionine-dependent methyltransferases"/>
    <property type="match status" value="1"/>
</dbReference>
<dbReference type="InterPro" id="IPR011006">
    <property type="entry name" value="CheY-like_superfamily"/>
</dbReference>
<dbReference type="SMART" id="SM00448">
    <property type="entry name" value="REC"/>
    <property type="match status" value="1"/>
</dbReference>
<feature type="active site" evidence="4">
    <location>
        <position position="151"/>
    </location>
</feature>
<dbReference type="Pfam" id="PF13596">
    <property type="entry name" value="PAS_10"/>
    <property type="match status" value="1"/>
</dbReference>
<comment type="catalytic activity">
    <reaction evidence="1">
        <text>ATP + protein L-histidine = ADP + protein N-phospho-L-histidine.</text>
        <dbReference type="EC" id="2.7.13.3"/>
    </reaction>
</comment>
<dbReference type="SMART" id="SM00388">
    <property type="entry name" value="HisKA"/>
    <property type="match status" value="1"/>
</dbReference>
<dbReference type="InterPro" id="IPR001789">
    <property type="entry name" value="Sig_transdc_resp-reg_receiver"/>
</dbReference>
<dbReference type="Pfam" id="PF03705">
    <property type="entry name" value="CheR_N"/>
    <property type="match status" value="1"/>
</dbReference>
<evidence type="ECO:0000256" key="6">
    <source>
        <dbReference type="SAM" id="Coils"/>
    </source>
</evidence>
<proteinExistence type="predicted"/>
<dbReference type="EC" id="2.7.13.3" evidence="2"/>
<dbReference type="InterPro" id="IPR000014">
    <property type="entry name" value="PAS"/>
</dbReference>
<dbReference type="InterPro" id="IPR036890">
    <property type="entry name" value="HATPase_C_sf"/>
</dbReference>
<dbReference type="InterPro" id="IPR035909">
    <property type="entry name" value="CheB_C"/>
</dbReference>
<dbReference type="PROSITE" id="PS50112">
    <property type="entry name" value="PAS"/>
    <property type="match status" value="1"/>
</dbReference>
<dbReference type="KEGG" id="mfy:HH212_21050"/>
<keyword evidence="4" id="KW-0378">Hydrolase</keyword>
<dbReference type="InterPro" id="IPR036097">
    <property type="entry name" value="HisK_dim/P_sf"/>
</dbReference>
<dbReference type="CDD" id="cd00075">
    <property type="entry name" value="HATPase"/>
    <property type="match status" value="1"/>
</dbReference>
<sequence>MSDTTATPSSQPVAPGVVPSTLQFPVVGIGASAGGLPALLHLFENMPAANEMAFVVILHLSPKHPSSAAAILQRATRMPVEQVTSPVKIEPGHVYVIAPNYRLTMVDGLLIVDELERPRGQHVAIDLFFRTLADAHRARAIAIVLSGTGADGAVGVTRIKEQGGVTLVQAPEDAEHDGMPKAAIRTGVVDFVLPVVDMPQKLIELWNNAKSIRLPAPADGEAPVAHELAEARIEEDAASAEDALQDIITRLLQYTGHDFRHYKRATVLRRIERRLLVRQVHTLPEYRALLEADPGENKALLDDMLIGVTNFFRDREAFESLERDVIPELFKDKVPADEIRAWVAACATGEEAYSLAMLMADQAALVEHPPAFQVFASDIDDRAIDAARSGNYPSAIITDVVPARLRQYFSKEEDRYRIRKPLRDRILFASHNLLRDPPFSRLDLISCRNLLIYLNRDVQARVLQTFHFALKPGGYLFLGSSESAESVSEYFVAVDKKNRIYRARGGGGRALSHHNPGSTVFGARLPEVARAKLPGKPQFSYAELHLRALAEAAPPSVVTDREGNIVHMSQQAGQYLRMVGGEPSRSLLALVLPELRMELRSAMYQALQHEGGIACRPVGLPEKQELGTIAMTVRMFREEESEADFLLVVFARVEPAPERVAAARQDGSHDVVLAQLESELQRKREQLQETIESSEVSTEELRASNEELQAINEELRSATEELETSKEELQSVNEELVTVNYELKVKVEETGKANDDLNNLIASTNIATIFVDSGLRIKRFTPRATDLFSIIASDIGRSLLDLTHKLDYDQLAGDVNATFETLHLVEREVRSNDGRCYIVRLLPYRTNEDRIEGAVMTFFDITLRRQAEEQARASEARMRMVADSANDFAIVTLDEEGRVTSWNIGAEHLFGYAAEDMLGQPLDRLFTPEDLAAGAPEIELRRARQDGRAQDERWHVRKDGSRFFCSGVTTPLRNGDFFGYAKIARDETARERQGEAREQALNREQAERSGAEQAAAQKDEFLSVMAHELRHPLNMIHINAELLSRMPELRQSPTFMRAASVIRSSVMSQAKIIDDLMDMSRVRTGKLSLTLAPVVPDVLVRGIVDVARSDPAARDLRLDVSGGADGLPVMADVVRIEQVLLNLLSNAMKFTPAQGSIEVRLAREDGHARIDVVDDGQGIAPEFLPHVFDMYGQSAANGARGKGGLGIGLALVREIVGLHGGRVEAASEGLGKGARFSIWLPLVDGHAGLGSGNQDDAEDGLAGLRILVVDDVEDILHVFKALLEMSGAAVFDTPSAGEGLAILARERVDLVISDITMPEMDGYEFLRRARAIDGYAALPAIAITGMSRESDVAQAHAAGFSAHIGKPVSVDKLTAAVRELLPRQEKRAGSAGSEAIE</sequence>
<dbReference type="SUPFAM" id="SSF52172">
    <property type="entry name" value="CheY-like"/>
    <property type="match status" value="1"/>
</dbReference>
<dbReference type="InterPro" id="IPR029063">
    <property type="entry name" value="SAM-dependent_MTases_sf"/>
</dbReference>
<evidence type="ECO:0000259" key="9">
    <source>
        <dbReference type="PROSITE" id="PS50110"/>
    </source>
</evidence>
<dbReference type="Pfam" id="PF00072">
    <property type="entry name" value="Response_reg"/>
    <property type="match status" value="1"/>
</dbReference>
<evidence type="ECO:0000256" key="3">
    <source>
        <dbReference type="ARBA" id="ARBA00022500"/>
    </source>
</evidence>
<dbReference type="InterPro" id="IPR022642">
    <property type="entry name" value="CheR_C"/>
</dbReference>
<evidence type="ECO:0000256" key="5">
    <source>
        <dbReference type="PROSITE-ProRule" id="PRU00169"/>
    </source>
</evidence>
<accession>A0A7Z2ZUA2</accession>
<feature type="coiled-coil region" evidence="6">
    <location>
        <begin position="673"/>
        <end position="742"/>
    </location>
</feature>
<dbReference type="Pfam" id="PF01739">
    <property type="entry name" value="CheR"/>
    <property type="match status" value="1"/>
</dbReference>
<dbReference type="Pfam" id="PF13426">
    <property type="entry name" value="PAS_9"/>
    <property type="match status" value="1"/>
</dbReference>
<dbReference type="SUPFAM" id="SSF52738">
    <property type="entry name" value="Methylesterase CheB, C-terminal domain"/>
    <property type="match status" value="1"/>
</dbReference>
<dbReference type="InterPro" id="IPR003594">
    <property type="entry name" value="HATPase_dom"/>
</dbReference>
<dbReference type="Pfam" id="PF00512">
    <property type="entry name" value="HisKA"/>
    <property type="match status" value="1"/>
</dbReference>
<dbReference type="PROSITE" id="PS50113">
    <property type="entry name" value="PAC"/>
    <property type="match status" value="1"/>
</dbReference>
<evidence type="ECO:0000259" key="12">
    <source>
        <dbReference type="PROSITE" id="PS50122"/>
    </source>
</evidence>
<dbReference type="InterPro" id="IPR050903">
    <property type="entry name" value="Bact_Chemotaxis_MeTrfase"/>
</dbReference>
<dbReference type="InterPro" id="IPR005467">
    <property type="entry name" value="His_kinase_dom"/>
</dbReference>
<evidence type="ECO:0000256" key="2">
    <source>
        <dbReference type="ARBA" id="ARBA00012438"/>
    </source>
</evidence>
<dbReference type="InterPro" id="IPR035965">
    <property type="entry name" value="PAS-like_dom_sf"/>
</dbReference>
<dbReference type="Gene3D" id="3.40.50.2300">
    <property type="match status" value="1"/>
</dbReference>
<dbReference type="Proteomes" id="UP000502415">
    <property type="component" value="Chromosome"/>
</dbReference>
<dbReference type="GO" id="GO:0005737">
    <property type="term" value="C:cytoplasm"/>
    <property type="evidence" value="ECO:0007669"/>
    <property type="project" value="InterPro"/>
</dbReference>
<dbReference type="Gene3D" id="1.10.287.130">
    <property type="match status" value="1"/>
</dbReference>
<dbReference type="EMBL" id="CP051685">
    <property type="protein sequence ID" value="QJE02199.1"/>
    <property type="molecule type" value="Genomic_DNA"/>
</dbReference>
<name>A0A7Z2ZUA2_9BURK</name>
<feature type="region of interest" description="Disordered" evidence="7">
    <location>
        <begin position="988"/>
        <end position="1015"/>
    </location>
</feature>
<evidence type="ECO:0000313" key="15">
    <source>
        <dbReference type="Proteomes" id="UP000502415"/>
    </source>
</evidence>
<feature type="active site" evidence="4">
    <location>
        <position position="59"/>
    </location>
</feature>
<dbReference type="PRINTS" id="PR00996">
    <property type="entry name" value="CHERMTFRASE"/>
</dbReference>
<dbReference type="InterPro" id="IPR000700">
    <property type="entry name" value="PAS-assoc_C"/>
</dbReference>
<feature type="domain" description="Histidine kinase" evidence="8">
    <location>
        <begin position="1024"/>
        <end position="1244"/>
    </location>
</feature>
<feature type="compositionally biased region" description="Basic and acidic residues" evidence="7">
    <location>
        <begin position="988"/>
        <end position="1010"/>
    </location>
</feature>
<protein>
    <recommendedName>
        <fullName evidence="2">histidine kinase</fullName>
        <ecNumber evidence="2">2.7.13.3</ecNumber>
    </recommendedName>
</protein>
<keyword evidence="3 4" id="KW-0145">Chemotaxis</keyword>
<organism evidence="14 15">
    <name type="scientific">Massilia forsythiae</name>
    <dbReference type="NCBI Taxonomy" id="2728020"/>
    <lineage>
        <taxon>Bacteria</taxon>
        <taxon>Pseudomonadati</taxon>
        <taxon>Pseudomonadota</taxon>
        <taxon>Betaproteobacteria</taxon>
        <taxon>Burkholderiales</taxon>
        <taxon>Oxalobacteraceae</taxon>
        <taxon>Telluria group</taxon>
        <taxon>Massilia</taxon>
    </lineage>
</organism>
<dbReference type="Pfam" id="PF02518">
    <property type="entry name" value="HATPase_c"/>
    <property type="match status" value="1"/>
</dbReference>
<dbReference type="GO" id="GO:0000156">
    <property type="term" value="F:phosphorelay response regulator activity"/>
    <property type="evidence" value="ECO:0007669"/>
    <property type="project" value="InterPro"/>
</dbReference>
<dbReference type="CDD" id="cd00082">
    <property type="entry name" value="HisKA"/>
    <property type="match status" value="1"/>
</dbReference>
<evidence type="ECO:0000256" key="7">
    <source>
        <dbReference type="SAM" id="MobiDB-lite"/>
    </source>
</evidence>
<gene>
    <name evidence="14" type="ORF">HH212_21050</name>
</gene>
<dbReference type="SMART" id="SM00138">
    <property type="entry name" value="MeTrc"/>
    <property type="match status" value="1"/>
</dbReference>
<evidence type="ECO:0000313" key="14">
    <source>
        <dbReference type="EMBL" id="QJE02199.1"/>
    </source>
</evidence>
<dbReference type="Pfam" id="PF01339">
    <property type="entry name" value="CheB_methylest"/>
    <property type="match status" value="1"/>
</dbReference>
<dbReference type="PROSITE" id="PS50122">
    <property type="entry name" value="CHEB"/>
    <property type="match status" value="1"/>
</dbReference>
<dbReference type="PROSITE" id="PS50110">
    <property type="entry name" value="RESPONSE_REGULATORY"/>
    <property type="match status" value="1"/>
</dbReference>
<evidence type="ECO:0000259" key="11">
    <source>
        <dbReference type="PROSITE" id="PS50113"/>
    </source>
</evidence>
<dbReference type="GO" id="GO:0008984">
    <property type="term" value="F:protein-glutamate methylesterase activity"/>
    <property type="evidence" value="ECO:0007669"/>
    <property type="project" value="InterPro"/>
</dbReference>
<evidence type="ECO:0000256" key="4">
    <source>
        <dbReference type="PROSITE-ProRule" id="PRU00050"/>
    </source>
</evidence>
<dbReference type="Gene3D" id="3.40.50.150">
    <property type="entry name" value="Vaccinia Virus protein VP39"/>
    <property type="match status" value="1"/>
</dbReference>
<dbReference type="SUPFAM" id="SSF55785">
    <property type="entry name" value="PYP-like sensor domain (PAS domain)"/>
    <property type="match status" value="2"/>
</dbReference>
<dbReference type="NCBIfam" id="TIGR00229">
    <property type="entry name" value="sensory_box"/>
    <property type="match status" value="1"/>
</dbReference>
<keyword evidence="15" id="KW-1185">Reference proteome</keyword>
<dbReference type="CDD" id="cd16434">
    <property type="entry name" value="CheB-CheR_fusion"/>
    <property type="match status" value="1"/>
</dbReference>
<dbReference type="Gene3D" id="3.40.50.180">
    <property type="entry name" value="Methylesterase CheB, C-terminal domain"/>
    <property type="match status" value="1"/>
</dbReference>
<dbReference type="PANTHER" id="PTHR24422">
    <property type="entry name" value="CHEMOTAXIS PROTEIN METHYLTRANSFERASE"/>
    <property type="match status" value="1"/>
</dbReference>
<feature type="domain" description="PAS" evidence="10">
    <location>
        <begin position="874"/>
        <end position="947"/>
    </location>
</feature>
<feature type="active site" evidence="4">
    <location>
        <position position="32"/>
    </location>
</feature>
<evidence type="ECO:0000259" key="13">
    <source>
        <dbReference type="PROSITE" id="PS50123"/>
    </source>
</evidence>
<keyword evidence="6" id="KW-0175">Coiled coil</keyword>
<dbReference type="Gene3D" id="3.30.450.20">
    <property type="entry name" value="PAS domain"/>
    <property type="match status" value="2"/>
</dbReference>
<dbReference type="GO" id="GO:0008757">
    <property type="term" value="F:S-adenosylmethionine-dependent methyltransferase activity"/>
    <property type="evidence" value="ECO:0007669"/>
    <property type="project" value="InterPro"/>
</dbReference>
<dbReference type="SMART" id="SM00387">
    <property type="entry name" value="HATPase_c"/>
    <property type="match status" value="1"/>
</dbReference>
<feature type="domain" description="CheB-type methylesterase" evidence="12">
    <location>
        <begin position="19"/>
        <end position="204"/>
    </location>
</feature>
<dbReference type="SUPFAM" id="SSF47757">
    <property type="entry name" value="Chemotaxis receptor methyltransferase CheR, N-terminal domain"/>
    <property type="match status" value="1"/>
</dbReference>
<reference evidence="14 15" key="1">
    <citation type="submission" date="2020-04" db="EMBL/GenBank/DDBJ databases">
        <title>Genome sequencing of novel species.</title>
        <authorList>
            <person name="Heo J."/>
            <person name="Kim S.-J."/>
            <person name="Kim J.-S."/>
            <person name="Hong S.-B."/>
            <person name="Kwon S.-W."/>
        </authorList>
    </citation>
    <scope>NUCLEOTIDE SEQUENCE [LARGE SCALE GENOMIC DNA]</scope>
    <source>
        <strain evidence="14 15">GN2-R2</strain>
    </source>
</reference>
<dbReference type="SUPFAM" id="SSF47384">
    <property type="entry name" value="Homodimeric domain of signal transducing histidine kinase"/>
    <property type="match status" value="1"/>
</dbReference>
<keyword evidence="5" id="KW-0597">Phosphoprotein</keyword>
<dbReference type="SUPFAM" id="SSF55874">
    <property type="entry name" value="ATPase domain of HSP90 chaperone/DNA topoisomerase II/histidine kinase"/>
    <property type="match status" value="1"/>
</dbReference>
<dbReference type="PROSITE" id="PS50123">
    <property type="entry name" value="CHER"/>
    <property type="match status" value="1"/>
</dbReference>
<evidence type="ECO:0000259" key="10">
    <source>
        <dbReference type="PROSITE" id="PS50112"/>
    </source>
</evidence>
<feature type="domain" description="Response regulatory" evidence="9">
    <location>
        <begin position="1265"/>
        <end position="1381"/>
    </location>
</feature>
<dbReference type="CDD" id="cd00130">
    <property type="entry name" value="PAS"/>
    <property type="match status" value="3"/>
</dbReference>
<dbReference type="SMART" id="SM00091">
    <property type="entry name" value="PAS"/>
    <property type="match status" value="3"/>
</dbReference>
<dbReference type="InterPro" id="IPR022641">
    <property type="entry name" value="CheR_N"/>
</dbReference>